<name>A0A7W7RV11_9ACTN</name>
<protein>
    <recommendedName>
        <fullName evidence="3">DUF742 domain-containing protein</fullName>
    </recommendedName>
</protein>
<comment type="caution">
    <text evidence="1">The sequence shown here is derived from an EMBL/GenBank/DDBJ whole genome shotgun (WGS) entry which is preliminary data.</text>
</comment>
<organism evidence="1 2">
    <name type="scientific">Streptosporangium album</name>
    <dbReference type="NCBI Taxonomy" id="47479"/>
    <lineage>
        <taxon>Bacteria</taxon>
        <taxon>Bacillati</taxon>
        <taxon>Actinomycetota</taxon>
        <taxon>Actinomycetes</taxon>
        <taxon>Streptosporangiales</taxon>
        <taxon>Streptosporangiaceae</taxon>
        <taxon>Streptosporangium</taxon>
    </lineage>
</organism>
<accession>A0A7W7RV11</accession>
<dbReference type="PANTHER" id="PTHR36221:SF1">
    <property type="entry name" value="DUF742 DOMAIN-CONTAINING PROTEIN"/>
    <property type="match status" value="1"/>
</dbReference>
<dbReference type="Proteomes" id="UP000534286">
    <property type="component" value="Unassembled WGS sequence"/>
</dbReference>
<sequence length="123" mass="12926">MSDDIEWIDEEAGPVVRPYALTGGRTSTSSGAFDLLSMVVATGSAVAASSHLGSEHRKLLGLMRRTRPIVEIASDARLPIGVIRVLLGDLLDQGLILVRSPLPAATAPAESLLQEVISGLRAL</sequence>
<dbReference type="PANTHER" id="PTHR36221">
    <property type="entry name" value="DUF742 DOMAIN-CONTAINING PROTEIN"/>
    <property type="match status" value="1"/>
</dbReference>
<evidence type="ECO:0008006" key="3">
    <source>
        <dbReference type="Google" id="ProtNLM"/>
    </source>
</evidence>
<dbReference type="InterPro" id="IPR007995">
    <property type="entry name" value="DUF742"/>
</dbReference>
<dbReference type="RefSeq" id="WP_184754891.1">
    <property type="nucleotide sequence ID" value="NZ_BAABEK010000010.1"/>
</dbReference>
<gene>
    <name evidence="1" type="ORF">FHR32_003068</name>
</gene>
<reference evidence="1 2" key="1">
    <citation type="submission" date="2020-08" db="EMBL/GenBank/DDBJ databases">
        <title>Sequencing the genomes of 1000 actinobacteria strains.</title>
        <authorList>
            <person name="Klenk H.-P."/>
        </authorList>
    </citation>
    <scope>NUCLEOTIDE SEQUENCE [LARGE SCALE GENOMIC DNA]</scope>
    <source>
        <strain evidence="1 2">DSM 43023</strain>
    </source>
</reference>
<keyword evidence="2" id="KW-1185">Reference proteome</keyword>
<evidence type="ECO:0000313" key="1">
    <source>
        <dbReference type="EMBL" id="MBB4938763.1"/>
    </source>
</evidence>
<dbReference type="EMBL" id="JACHJU010000001">
    <property type="protein sequence ID" value="MBB4938763.1"/>
    <property type="molecule type" value="Genomic_DNA"/>
</dbReference>
<dbReference type="Pfam" id="PF05331">
    <property type="entry name" value="DUF742"/>
    <property type="match status" value="1"/>
</dbReference>
<proteinExistence type="predicted"/>
<evidence type="ECO:0000313" key="2">
    <source>
        <dbReference type="Proteomes" id="UP000534286"/>
    </source>
</evidence>
<dbReference type="AlphaFoldDB" id="A0A7W7RV11"/>